<keyword evidence="3" id="KW-1185">Reference proteome</keyword>
<organism evidence="2 3">
    <name type="scientific">Haematococcus lacustris</name>
    <name type="common">Green alga</name>
    <name type="synonym">Haematococcus pluvialis</name>
    <dbReference type="NCBI Taxonomy" id="44745"/>
    <lineage>
        <taxon>Eukaryota</taxon>
        <taxon>Viridiplantae</taxon>
        <taxon>Chlorophyta</taxon>
        <taxon>core chlorophytes</taxon>
        <taxon>Chlorophyceae</taxon>
        <taxon>CS clade</taxon>
        <taxon>Chlamydomonadales</taxon>
        <taxon>Haematococcaceae</taxon>
        <taxon>Haematococcus</taxon>
    </lineage>
</organism>
<dbReference type="Proteomes" id="UP000485058">
    <property type="component" value="Unassembled WGS sequence"/>
</dbReference>
<gene>
    <name evidence="2" type="ORF">HaLaN_20883</name>
</gene>
<dbReference type="EMBL" id="BLLF01002238">
    <property type="protein sequence ID" value="GFH23291.1"/>
    <property type="molecule type" value="Genomic_DNA"/>
</dbReference>
<evidence type="ECO:0000313" key="3">
    <source>
        <dbReference type="Proteomes" id="UP000485058"/>
    </source>
</evidence>
<accession>A0A699ZM94</accession>
<keyword evidence="2" id="KW-0969">Cilium</keyword>
<name>A0A699ZM94_HAELA</name>
<dbReference type="GO" id="GO:0005509">
    <property type="term" value="F:calcium ion binding"/>
    <property type="evidence" value="ECO:0007669"/>
    <property type="project" value="InterPro"/>
</dbReference>
<keyword evidence="2" id="KW-0282">Flagellum</keyword>
<sequence>MCRELLGRQPRKHELEAWFTHCDFDRSPVMSRTEFIKAVQGLIEFSATPLQPKQYTSYRQYHTDWVKHTRLEYDKQKACNTPQTDGQQYGWHTLKPGPRDKSFPVNSTDVTINEGRTAASYYGHYVLQ</sequence>
<keyword evidence="2" id="KW-0966">Cell projection</keyword>
<reference evidence="2 3" key="1">
    <citation type="submission" date="2020-02" db="EMBL/GenBank/DDBJ databases">
        <title>Draft genome sequence of Haematococcus lacustris strain NIES-144.</title>
        <authorList>
            <person name="Morimoto D."/>
            <person name="Nakagawa S."/>
            <person name="Yoshida T."/>
            <person name="Sawayama S."/>
        </authorList>
    </citation>
    <scope>NUCLEOTIDE SEQUENCE [LARGE SCALE GENOMIC DNA]</scope>
    <source>
        <strain evidence="2 3">NIES-144</strain>
    </source>
</reference>
<evidence type="ECO:0000313" key="2">
    <source>
        <dbReference type="EMBL" id="GFH23291.1"/>
    </source>
</evidence>
<evidence type="ECO:0000259" key="1">
    <source>
        <dbReference type="PROSITE" id="PS50222"/>
    </source>
</evidence>
<dbReference type="InterPro" id="IPR002048">
    <property type="entry name" value="EF_hand_dom"/>
</dbReference>
<proteinExistence type="predicted"/>
<feature type="domain" description="EF-hand" evidence="1">
    <location>
        <begin position="10"/>
        <end position="45"/>
    </location>
</feature>
<dbReference type="AlphaFoldDB" id="A0A699ZM94"/>
<dbReference type="PROSITE" id="PS50222">
    <property type="entry name" value="EF_HAND_2"/>
    <property type="match status" value="1"/>
</dbReference>
<comment type="caution">
    <text evidence="2">The sequence shown here is derived from an EMBL/GenBank/DDBJ whole genome shotgun (WGS) entry which is preliminary data.</text>
</comment>
<protein>
    <submittedName>
        <fullName evidence="2">Flagellar associated protein</fullName>
    </submittedName>
</protein>